<feature type="transmembrane region" description="Helical" evidence="5">
    <location>
        <begin position="46"/>
        <end position="70"/>
    </location>
</feature>
<sequence>MEKSSILNLSLSIVFFFLLMYPNFNFSQNQKFVEYKKNKGQKTITVFYYTYNVLYATIFTSLAAIFYEIVKNMRENSIKKLKKERNTKLENENKSENGNKISTENLKSEKIDTTYLYENDDLSKLTMIFNKCKLLYVCSVYLVFSFNMILMLIFWPLYFIKPSLVKGKKSLLPEYLTPIFTELCEHLVPFLYSFMQLTYLKFYMNKEKISKILIRTIIYVFAIYIYITFITCKLVEDKYPYGFMNNMSWYLVILFVFGSGLAADIICMISIRLTKNNTTVQENTQKYETYE</sequence>
<proteinExistence type="predicted"/>
<protein>
    <submittedName>
        <fullName evidence="6">Uncharacterized protein</fullName>
    </submittedName>
</protein>
<gene>
    <name evidence="6" type="ORF">EHP00_458</name>
</gene>
<feature type="transmembrane region" description="Helical" evidence="5">
    <location>
        <begin position="134"/>
        <end position="159"/>
    </location>
</feature>
<dbReference type="GO" id="GO:0016020">
    <property type="term" value="C:membrane"/>
    <property type="evidence" value="ECO:0007669"/>
    <property type="project" value="InterPro"/>
</dbReference>
<keyword evidence="2 5" id="KW-0812">Transmembrane</keyword>
<evidence type="ECO:0000313" key="7">
    <source>
        <dbReference type="Proteomes" id="UP000192758"/>
    </source>
</evidence>
<dbReference type="InterPro" id="IPR006838">
    <property type="entry name" value="ADTRP_AIG1"/>
</dbReference>
<evidence type="ECO:0000256" key="3">
    <source>
        <dbReference type="ARBA" id="ARBA00022989"/>
    </source>
</evidence>
<keyword evidence="7" id="KW-1185">Reference proteome</keyword>
<feature type="transmembrane region" description="Helical" evidence="5">
    <location>
        <begin position="249"/>
        <end position="271"/>
    </location>
</feature>
<feature type="transmembrane region" description="Helical" evidence="5">
    <location>
        <begin position="7"/>
        <end position="26"/>
    </location>
</feature>
<dbReference type="Proteomes" id="UP000192758">
    <property type="component" value="Unassembled WGS sequence"/>
</dbReference>
<accession>A0A1W0E8Z0</accession>
<evidence type="ECO:0000256" key="1">
    <source>
        <dbReference type="ARBA" id="ARBA00004127"/>
    </source>
</evidence>
<feature type="transmembrane region" description="Helical" evidence="5">
    <location>
        <begin position="212"/>
        <end position="229"/>
    </location>
</feature>
<evidence type="ECO:0000256" key="2">
    <source>
        <dbReference type="ARBA" id="ARBA00022692"/>
    </source>
</evidence>
<evidence type="ECO:0000256" key="4">
    <source>
        <dbReference type="ARBA" id="ARBA00023136"/>
    </source>
</evidence>
<keyword evidence="4 5" id="KW-0472">Membrane</keyword>
<comment type="subcellular location">
    <subcellularLocation>
        <location evidence="1">Endomembrane system</location>
        <topology evidence="1">Multi-pass membrane protein</topology>
    </subcellularLocation>
</comment>
<evidence type="ECO:0000313" key="6">
    <source>
        <dbReference type="EMBL" id="OQS55710.1"/>
    </source>
</evidence>
<dbReference type="VEuPathDB" id="MicrosporidiaDB:EHP00_458"/>
<keyword evidence="3 5" id="KW-1133">Transmembrane helix</keyword>
<reference evidence="6 7" key="1">
    <citation type="journal article" date="2017" name="Environ. Microbiol.">
        <title>Decay of the glycolytic pathway and adaptation to intranuclear parasitism within Enterocytozoonidae microsporidia.</title>
        <authorList>
            <person name="Wiredu Boakye D."/>
            <person name="Jaroenlak P."/>
            <person name="Prachumwat A."/>
            <person name="Williams T.A."/>
            <person name="Bateman K.S."/>
            <person name="Itsathitphaisarn O."/>
            <person name="Sritunyalucksana K."/>
            <person name="Paszkiewicz K.H."/>
            <person name="Moore K.A."/>
            <person name="Stentiford G.D."/>
            <person name="Williams B.A."/>
        </authorList>
    </citation>
    <scope>NUCLEOTIDE SEQUENCE [LARGE SCALE GENOMIC DNA]</scope>
    <source>
        <strain evidence="6 7">TH1</strain>
    </source>
</reference>
<evidence type="ECO:0000256" key="5">
    <source>
        <dbReference type="SAM" id="Phobius"/>
    </source>
</evidence>
<feature type="transmembrane region" description="Helical" evidence="5">
    <location>
        <begin position="179"/>
        <end position="200"/>
    </location>
</feature>
<dbReference type="AlphaFoldDB" id="A0A1W0E8Z0"/>
<dbReference type="Pfam" id="PF04750">
    <property type="entry name" value="Far-17a_AIG1"/>
    <property type="match status" value="1"/>
</dbReference>
<dbReference type="EMBL" id="MNPJ01000003">
    <property type="protein sequence ID" value="OQS55710.1"/>
    <property type="molecule type" value="Genomic_DNA"/>
</dbReference>
<name>A0A1W0E8Z0_9MICR</name>
<organism evidence="6 7">
    <name type="scientific">Ecytonucleospora hepatopenaei</name>
    <dbReference type="NCBI Taxonomy" id="646526"/>
    <lineage>
        <taxon>Eukaryota</taxon>
        <taxon>Fungi</taxon>
        <taxon>Fungi incertae sedis</taxon>
        <taxon>Microsporidia</taxon>
        <taxon>Enterocytozoonidae</taxon>
        <taxon>Ecytonucleospora</taxon>
    </lineage>
</organism>
<comment type="caution">
    <text evidence="6">The sequence shown here is derived from an EMBL/GenBank/DDBJ whole genome shotgun (WGS) entry which is preliminary data.</text>
</comment>
<dbReference type="OrthoDB" id="2188939at2759"/>
<dbReference type="GO" id="GO:0012505">
    <property type="term" value="C:endomembrane system"/>
    <property type="evidence" value="ECO:0007669"/>
    <property type="project" value="UniProtKB-SubCell"/>
</dbReference>